<dbReference type="Pfam" id="PF00098">
    <property type="entry name" value="zf-CCHC"/>
    <property type="match status" value="2"/>
</dbReference>
<gene>
    <name evidence="7" type="ORF">MKW98_015202</name>
</gene>
<dbReference type="Pfam" id="PF00076">
    <property type="entry name" value="RRM_1"/>
    <property type="match status" value="1"/>
</dbReference>
<dbReference type="InterPro" id="IPR035979">
    <property type="entry name" value="RBD_domain_sf"/>
</dbReference>
<dbReference type="Pfam" id="PF05278">
    <property type="entry name" value="PEARLI-4"/>
    <property type="match status" value="1"/>
</dbReference>
<dbReference type="CDD" id="cd00590">
    <property type="entry name" value="RRM_SF"/>
    <property type="match status" value="1"/>
</dbReference>
<dbReference type="PANTHER" id="PTHR48028:SF2">
    <property type="entry name" value="GLYCINE-RICH RNA-BINDING PROTEIN RZ1A"/>
    <property type="match status" value="1"/>
</dbReference>
<dbReference type="SUPFAM" id="SSF57756">
    <property type="entry name" value="Retrovirus zinc finger-like domains"/>
    <property type="match status" value="1"/>
</dbReference>
<feature type="coiled-coil region" evidence="4">
    <location>
        <begin position="400"/>
        <end position="438"/>
    </location>
</feature>
<dbReference type="PANTHER" id="PTHR48028">
    <property type="entry name" value="GLYCINE-RICH RNA-BINDING PROTEIN RZ1A"/>
    <property type="match status" value="1"/>
</dbReference>
<evidence type="ECO:0000256" key="2">
    <source>
        <dbReference type="PROSITE-ProRule" id="PRU00047"/>
    </source>
</evidence>
<dbReference type="InterPro" id="IPR007942">
    <property type="entry name" value="PLipase-like"/>
</dbReference>
<keyword evidence="8" id="KW-1185">Reference proteome</keyword>
<dbReference type="SUPFAM" id="SSF54928">
    <property type="entry name" value="RNA-binding domain, RBD"/>
    <property type="match status" value="1"/>
</dbReference>
<dbReference type="PROSITE" id="PS50102">
    <property type="entry name" value="RRM"/>
    <property type="match status" value="1"/>
</dbReference>
<keyword evidence="1 3" id="KW-0694">RNA-binding</keyword>
<sequence>MSAGNENHTIYIGGLSPKTTQSDIHTAFVCCGTIRFIKIMTDKYTGHPHGYAFLTYDDQSEAEDAIMNMNGMVLHGNVLTVNKAQRNMSGSDSGFGNRGYKDHERACYICGSHGHFYRECPDLDRDDDDDSSGDSSSDGGGCGLGACCNCGEPGHIARECYVGINLTPAEAAALLRRANNSLKEVVVTAPEFKDSNGGRQCPMPAEAVPPVKSVEPMSKETSHKVPLQVDSGKMASSEVPPRVGSEKKTGPAVISIFSDEDSEDMALKLENTTIIKGFPVPNIYAALYNTIYEKHGHIATKTVIKNSMTALFGLVVDLLVVITEMQETTHLDLTGPLLTHWMSKVSTAEAVKFNVGWLRTIVEEIHKYNNVYKVLHDVVEYDVEELKKIHKEFVAATESKETLKVQLLAAEKLAAEMEKNLNERKIQVERQLEAKKRITARQRQSVLTDLL</sequence>
<evidence type="ECO:0000259" key="5">
    <source>
        <dbReference type="PROSITE" id="PS50102"/>
    </source>
</evidence>
<keyword evidence="2" id="KW-0863">Zinc-finger</keyword>
<feature type="domain" description="CCHC-type" evidence="6">
    <location>
        <begin position="107"/>
        <end position="122"/>
    </location>
</feature>
<dbReference type="SMART" id="SM00360">
    <property type="entry name" value="RRM"/>
    <property type="match status" value="1"/>
</dbReference>
<dbReference type="InterPro" id="IPR001878">
    <property type="entry name" value="Znf_CCHC"/>
</dbReference>
<dbReference type="SMART" id="SM00343">
    <property type="entry name" value="ZnF_C2HC"/>
    <property type="match status" value="2"/>
</dbReference>
<dbReference type="GO" id="GO:0008270">
    <property type="term" value="F:zinc ion binding"/>
    <property type="evidence" value="ECO:0007669"/>
    <property type="project" value="UniProtKB-KW"/>
</dbReference>
<keyword evidence="2" id="KW-0479">Metal-binding</keyword>
<accession>A0AAD4XQL1</accession>
<keyword evidence="2" id="KW-0862">Zinc</keyword>
<dbReference type="Proteomes" id="UP001202328">
    <property type="component" value="Unassembled WGS sequence"/>
</dbReference>
<reference evidence="7" key="1">
    <citation type="submission" date="2022-04" db="EMBL/GenBank/DDBJ databases">
        <title>A functionally conserved STORR gene fusion in Papaver species that diverged 16.8 million years ago.</title>
        <authorList>
            <person name="Catania T."/>
        </authorList>
    </citation>
    <scope>NUCLEOTIDE SEQUENCE</scope>
    <source>
        <strain evidence="7">S-188037</strain>
    </source>
</reference>
<feature type="domain" description="RRM" evidence="5">
    <location>
        <begin position="8"/>
        <end position="86"/>
    </location>
</feature>
<evidence type="ECO:0000313" key="7">
    <source>
        <dbReference type="EMBL" id="KAI3944050.1"/>
    </source>
</evidence>
<evidence type="ECO:0000256" key="3">
    <source>
        <dbReference type="PROSITE-ProRule" id="PRU00176"/>
    </source>
</evidence>
<dbReference type="InterPro" id="IPR051106">
    <property type="entry name" value="RNA-bind/splicing_reg"/>
</dbReference>
<dbReference type="PROSITE" id="PS50158">
    <property type="entry name" value="ZF_CCHC"/>
    <property type="match status" value="2"/>
</dbReference>
<evidence type="ECO:0000259" key="6">
    <source>
        <dbReference type="PROSITE" id="PS50158"/>
    </source>
</evidence>
<keyword evidence="4" id="KW-0175">Coiled coil</keyword>
<dbReference type="GO" id="GO:0003723">
    <property type="term" value="F:RNA binding"/>
    <property type="evidence" value="ECO:0007669"/>
    <property type="project" value="UniProtKB-UniRule"/>
</dbReference>
<name>A0AAD4XQL1_9MAGN</name>
<protein>
    <submittedName>
        <fullName evidence="7">Uncharacterized protein</fullName>
    </submittedName>
</protein>
<dbReference type="Gene3D" id="3.30.70.330">
    <property type="match status" value="1"/>
</dbReference>
<comment type="caution">
    <text evidence="7">The sequence shown here is derived from an EMBL/GenBank/DDBJ whole genome shotgun (WGS) entry which is preliminary data.</text>
</comment>
<dbReference type="InterPro" id="IPR000504">
    <property type="entry name" value="RRM_dom"/>
</dbReference>
<dbReference type="EMBL" id="JAJJMB010004080">
    <property type="protein sequence ID" value="KAI3944050.1"/>
    <property type="molecule type" value="Genomic_DNA"/>
</dbReference>
<organism evidence="7 8">
    <name type="scientific">Papaver atlanticum</name>
    <dbReference type="NCBI Taxonomy" id="357466"/>
    <lineage>
        <taxon>Eukaryota</taxon>
        <taxon>Viridiplantae</taxon>
        <taxon>Streptophyta</taxon>
        <taxon>Embryophyta</taxon>
        <taxon>Tracheophyta</taxon>
        <taxon>Spermatophyta</taxon>
        <taxon>Magnoliopsida</taxon>
        <taxon>Ranunculales</taxon>
        <taxon>Papaveraceae</taxon>
        <taxon>Papaveroideae</taxon>
        <taxon>Papaver</taxon>
    </lineage>
</organism>
<dbReference type="Gene3D" id="4.10.60.10">
    <property type="entry name" value="Zinc finger, CCHC-type"/>
    <property type="match status" value="2"/>
</dbReference>
<feature type="domain" description="CCHC-type" evidence="6">
    <location>
        <begin position="147"/>
        <end position="160"/>
    </location>
</feature>
<evidence type="ECO:0000313" key="8">
    <source>
        <dbReference type="Proteomes" id="UP001202328"/>
    </source>
</evidence>
<dbReference type="AlphaFoldDB" id="A0AAD4XQL1"/>
<dbReference type="InterPro" id="IPR036875">
    <property type="entry name" value="Znf_CCHC_sf"/>
</dbReference>
<proteinExistence type="predicted"/>
<evidence type="ECO:0000256" key="1">
    <source>
        <dbReference type="ARBA" id="ARBA00022884"/>
    </source>
</evidence>
<dbReference type="InterPro" id="IPR012677">
    <property type="entry name" value="Nucleotide-bd_a/b_plait_sf"/>
</dbReference>
<evidence type="ECO:0000256" key="4">
    <source>
        <dbReference type="SAM" id="Coils"/>
    </source>
</evidence>